<name>A0ABU1JJU5_9PROT</name>
<keyword evidence="2" id="KW-1185">Reference proteome</keyword>
<dbReference type="Gene3D" id="1.20.120.450">
    <property type="entry name" value="dinb family like domain"/>
    <property type="match status" value="1"/>
</dbReference>
<evidence type="ECO:0000313" key="1">
    <source>
        <dbReference type="EMBL" id="MDR6288879.1"/>
    </source>
</evidence>
<dbReference type="RefSeq" id="WP_309792964.1">
    <property type="nucleotide sequence ID" value="NZ_JAVDPW010000002.1"/>
</dbReference>
<comment type="caution">
    <text evidence="1">The sequence shown here is derived from an EMBL/GenBank/DDBJ whole genome shotgun (WGS) entry which is preliminary data.</text>
</comment>
<accession>A0ABU1JJU5</accession>
<reference evidence="1 2" key="1">
    <citation type="submission" date="2023-07" db="EMBL/GenBank/DDBJ databases">
        <title>Sorghum-associated microbial communities from plants grown in Nebraska, USA.</title>
        <authorList>
            <person name="Schachtman D."/>
        </authorList>
    </citation>
    <scope>NUCLEOTIDE SEQUENCE [LARGE SCALE GENOMIC DNA]</scope>
    <source>
        <strain evidence="1 2">584</strain>
    </source>
</reference>
<organism evidence="1 2">
    <name type="scientific">Inquilinus ginsengisoli</name>
    <dbReference type="NCBI Taxonomy" id="363840"/>
    <lineage>
        <taxon>Bacteria</taxon>
        <taxon>Pseudomonadati</taxon>
        <taxon>Pseudomonadota</taxon>
        <taxon>Alphaproteobacteria</taxon>
        <taxon>Rhodospirillales</taxon>
        <taxon>Rhodospirillaceae</taxon>
        <taxon>Inquilinus</taxon>
    </lineage>
</organism>
<dbReference type="InterPro" id="IPR018531">
    <property type="entry name" value="DUF1993"/>
</dbReference>
<dbReference type="SUPFAM" id="SSF109854">
    <property type="entry name" value="DinB/YfiT-like putative metalloenzymes"/>
    <property type="match status" value="1"/>
</dbReference>
<gene>
    <name evidence="1" type="ORF">E9232_001386</name>
</gene>
<dbReference type="InterPro" id="IPR034660">
    <property type="entry name" value="DinB/YfiT-like"/>
</dbReference>
<dbReference type="Pfam" id="PF09351">
    <property type="entry name" value="DUF1993"/>
    <property type="match status" value="1"/>
</dbReference>
<protein>
    <recommendedName>
        <fullName evidence="3">DUF1993 domain-containing protein</fullName>
    </recommendedName>
</protein>
<dbReference type="EMBL" id="JAVDPW010000002">
    <property type="protein sequence ID" value="MDR6288879.1"/>
    <property type="molecule type" value="Genomic_DNA"/>
</dbReference>
<evidence type="ECO:0008006" key="3">
    <source>
        <dbReference type="Google" id="ProtNLM"/>
    </source>
</evidence>
<evidence type="ECO:0000313" key="2">
    <source>
        <dbReference type="Proteomes" id="UP001262410"/>
    </source>
</evidence>
<dbReference type="PANTHER" id="PTHR36922">
    <property type="entry name" value="BLL2446 PROTEIN"/>
    <property type="match status" value="1"/>
</dbReference>
<sequence length="168" mass="18300">MPLSLHEISIALMIPKLRMLSTLLEKAVAHAEAERVDPATLVEARLAPDMYPLSGQIQAASDAAKSCAARLAGQTPPSFPDTEKTFPELQERIAKTIAYIESVGPAQIDGREDATVTIPSRNGDRTFTGRAYVLNMALPNFFFHVTTAYDLLRQAGVQIGKRDYLAVS</sequence>
<proteinExistence type="predicted"/>
<dbReference type="Proteomes" id="UP001262410">
    <property type="component" value="Unassembled WGS sequence"/>
</dbReference>
<dbReference type="PANTHER" id="PTHR36922:SF1">
    <property type="entry name" value="DUF1993 DOMAIN-CONTAINING PROTEIN"/>
    <property type="match status" value="1"/>
</dbReference>